<dbReference type="InterPro" id="IPR052337">
    <property type="entry name" value="SAT4-like"/>
</dbReference>
<dbReference type="Pfam" id="PF20684">
    <property type="entry name" value="Fung_rhodopsin"/>
    <property type="match status" value="1"/>
</dbReference>
<dbReference type="STRING" id="41047.A0A397GGX9"/>
<comment type="caution">
    <text evidence="8">The sequence shown here is derived from an EMBL/GenBank/DDBJ whole genome shotgun (WGS) entry which is preliminary data.</text>
</comment>
<feature type="transmembrane region" description="Helical" evidence="6">
    <location>
        <begin position="133"/>
        <end position="154"/>
    </location>
</feature>
<dbReference type="GO" id="GO:0016020">
    <property type="term" value="C:membrane"/>
    <property type="evidence" value="ECO:0007669"/>
    <property type="project" value="UniProtKB-SubCell"/>
</dbReference>
<dbReference type="RefSeq" id="XP_026612648.1">
    <property type="nucleotide sequence ID" value="XM_026758420.1"/>
</dbReference>
<dbReference type="PANTHER" id="PTHR33048">
    <property type="entry name" value="PTH11-LIKE INTEGRAL MEMBRANE PROTEIN (AFU_ORTHOLOGUE AFUA_5G11245)"/>
    <property type="match status" value="1"/>
</dbReference>
<accession>A0A397GGX9</accession>
<feature type="domain" description="Rhodopsin" evidence="7">
    <location>
        <begin position="35"/>
        <end position="272"/>
    </location>
</feature>
<dbReference type="GeneID" id="38126775"/>
<protein>
    <recommendedName>
        <fullName evidence="7">Rhodopsin domain-containing protein</fullName>
    </recommendedName>
</protein>
<feature type="transmembrane region" description="Helical" evidence="6">
    <location>
        <begin position="51"/>
        <end position="70"/>
    </location>
</feature>
<gene>
    <name evidence="8" type="ORF">CDV56_104801</name>
</gene>
<evidence type="ECO:0000256" key="1">
    <source>
        <dbReference type="ARBA" id="ARBA00004141"/>
    </source>
</evidence>
<evidence type="ECO:0000313" key="9">
    <source>
        <dbReference type="Proteomes" id="UP000215305"/>
    </source>
</evidence>
<organism evidence="8 9">
    <name type="scientific">Aspergillus thermomutatus</name>
    <name type="common">Neosartorya pseudofischeri</name>
    <dbReference type="NCBI Taxonomy" id="41047"/>
    <lineage>
        <taxon>Eukaryota</taxon>
        <taxon>Fungi</taxon>
        <taxon>Dikarya</taxon>
        <taxon>Ascomycota</taxon>
        <taxon>Pezizomycotina</taxon>
        <taxon>Eurotiomycetes</taxon>
        <taxon>Eurotiomycetidae</taxon>
        <taxon>Eurotiales</taxon>
        <taxon>Aspergillaceae</taxon>
        <taxon>Aspergillus</taxon>
        <taxon>Aspergillus subgen. Fumigati</taxon>
    </lineage>
</organism>
<comment type="similarity">
    <text evidence="5">Belongs to the SAT4 family.</text>
</comment>
<dbReference type="EMBL" id="NKHU02000165">
    <property type="protein sequence ID" value="RHZ50201.1"/>
    <property type="molecule type" value="Genomic_DNA"/>
</dbReference>
<evidence type="ECO:0000313" key="8">
    <source>
        <dbReference type="EMBL" id="RHZ50201.1"/>
    </source>
</evidence>
<name>A0A397GGX9_ASPTH</name>
<keyword evidence="4 6" id="KW-0472">Membrane</keyword>
<keyword evidence="3 6" id="KW-1133">Transmembrane helix</keyword>
<feature type="transmembrane region" description="Helical" evidence="6">
    <location>
        <begin position="20"/>
        <end position="39"/>
    </location>
</feature>
<keyword evidence="9" id="KW-1185">Reference proteome</keyword>
<feature type="transmembrane region" description="Helical" evidence="6">
    <location>
        <begin position="216"/>
        <end position="236"/>
    </location>
</feature>
<proteinExistence type="inferred from homology"/>
<keyword evidence="2 6" id="KW-0812">Transmembrane</keyword>
<evidence type="ECO:0000256" key="2">
    <source>
        <dbReference type="ARBA" id="ARBA00022692"/>
    </source>
</evidence>
<feature type="transmembrane region" description="Helical" evidence="6">
    <location>
        <begin position="99"/>
        <end position="121"/>
    </location>
</feature>
<evidence type="ECO:0000259" key="7">
    <source>
        <dbReference type="Pfam" id="PF20684"/>
    </source>
</evidence>
<dbReference type="Proteomes" id="UP000215305">
    <property type="component" value="Unassembled WGS sequence"/>
</dbReference>
<dbReference type="VEuPathDB" id="FungiDB:CDV56_104801"/>
<evidence type="ECO:0000256" key="5">
    <source>
        <dbReference type="ARBA" id="ARBA00038359"/>
    </source>
</evidence>
<evidence type="ECO:0000256" key="6">
    <source>
        <dbReference type="SAM" id="Phobius"/>
    </source>
</evidence>
<dbReference type="PANTHER" id="PTHR33048:SF162">
    <property type="entry name" value="SATRATOXIN BIOSYNTHESIS SC1 CLUSTER PROTEIN 4"/>
    <property type="match status" value="1"/>
</dbReference>
<evidence type="ECO:0000256" key="4">
    <source>
        <dbReference type="ARBA" id="ARBA00023136"/>
    </source>
</evidence>
<comment type="subcellular location">
    <subcellularLocation>
        <location evidence="1">Membrane</location>
        <topology evidence="1">Multi-pass membrane protein</topology>
    </subcellularLocation>
</comment>
<feature type="transmembrane region" description="Helical" evidence="6">
    <location>
        <begin position="248"/>
        <end position="268"/>
    </location>
</feature>
<evidence type="ECO:0000256" key="3">
    <source>
        <dbReference type="ARBA" id="ARBA00022989"/>
    </source>
</evidence>
<dbReference type="InterPro" id="IPR049326">
    <property type="entry name" value="Rhodopsin_dom_fungi"/>
</dbReference>
<reference evidence="8" key="1">
    <citation type="submission" date="2018-08" db="EMBL/GenBank/DDBJ databases">
        <title>Draft genome sequence of azole-resistant Aspergillus thermomutatus (Neosartorya pseudofischeri) strain HMR AF 39, isolated from a human nasal aspirate.</title>
        <authorList>
            <person name="Parent-Michaud M."/>
            <person name="Dufresne P.J."/>
            <person name="Fournier E."/>
            <person name="Martineau C."/>
            <person name="Moreira S."/>
            <person name="Perkins V."/>
            <person name="De Repentigny L."/>
            <person name="Dufresne S.F."/>
        </authorList>
    </citation>
    <scope>NUCLEOTIDE SEQUENCE [LARGE SCALE GENOMIC DNA]</scope>
    <source>
        <strain evidence="8">HMR AF 39</strain>
    </source>
</reference>
<feature type="transmembrane region" description="Helical" evidence="6">
    <location>
        <begin position="174"/>
        <end position="195"/>
    </location>
</feature>
<dbReference type="OrthoDB" id="444631at2759"/>
<dbReference type="AlphaFoldDB" id="A0A397GGX9"/>
<sequence length="385" mass="42643">MANIAPQGIATQLSVNGLIGVTWTGAGLGIIFASIRFAIRIQRMKRLLADDYFVLLALVFLVTNAILQTLQAPHLYYMVLNVTGPDIVHHALKYTHYEFVIIGIFWSVLWSIKGSFLALFWLISDGLPHYRRVWWGVATFAVLAYIGCWLASILNCHPPSDYFKFGKCTKPVDIQGSVISICYSTAVDIITDLMIMYLPLRILWKTKMNLHQKLGLATVFCLGFIIIAAAIIRAVAITGKAYSDQAALAVWSIAESSISMIVGCLPPFKTFITSNASSANYNYNYNSSGQAANHYNRSASSARIKKRSITTNSWSGLPIQLQERNQNAYQNLEYETQGKHDVHIAGGVNVHAVPSPEISRLSLSEDDSGHGEIRMVKEFSVVTSK</sequence>